<organism evidence="2">
    <name type="scientific">Klebsiella phage PMBT64</name>
    <dbReference type="NCBI Taxonomy" id="3229740"/>
    <lineage>
        <taxon>Viruses</taxon>
        <taxon>Duplodnaviria</taxon>
        <taxon>Heunggongvirae</taxon>
        <taxon>Uroviricota</taxon>
        <taxon>Caudoviricetes</taxon>
    </lineage>
</organism>
<dbReference type="GO" id="GO:0008270">
    <property type="term" value="F:zinc ion binding"/>
    <property type="evidence" value="ECO:0007669"/>
    <property type="project" value="InterPro"/>
</dbReference>
<dbReference type="InterPro" id="IPR013237">
    <property type="entry name" value="Phage_T7_Gp4_N"/>
</dbReference>
<sequence length="164" mass="19231">MKFYPVEQIERLMVGHWELLLSQYWNKRAFNGRHQPCPLCGGNDRFRWGESKQDVTMKGRGAAICNQCGSHLGLWWFMQTTGLDFPAALNEIGANFLKVEPDEDLSSPPVEARESFPKAPRIRFEDRKPTASQKYIQKQQAAPDYDRRFWEAFDLIETMRKYHM</sequence>
<evidence type="ECO:0000313" key="2">
    <source>
        <dbReference type="EMBL" id="XDJ01071.1"/>
    </source>
</evidence>
<reference evidence="2" key="1">
    <citation type="submission" date="2024-06" db="EMBL/GenBank/DDBJ databases">
        <title>This phage originates from the Bacteriophage catalogue of the Bacteriophage Competence Centre, Department of Microbiology und Biotechnology, Max Rubner-Institut, Kiel, Germany.</title>
        <authorList>
            <person name="Sprotte S."/>
            <person name="Brinks E."/>
            <person name="Hille F."/>
        </authorList>
    </citation>
    <scope>NUCLEOTIDE SEQUENCE</scope>
</reference>
<dbReference type="GO" id="GO:0004386">
    <property type="term" value="F:helicase activity"/>
    <property type="evidence" value="ECO:0007669"/>
    <property type="project" value="InterPro"/>
</dbReference>
<protein>
    <submittedName>
        <fullName evidence="2">DNA primase/helicase</fullName>
    </submittedName>
</protein>
<dbReference type="Pfam" id="PF08273">
    <property type="entry name" value="Zn_Ribbon_Prim"/>
    <property type="match status" value="1"/>
</dbReference>
<accession>A0AB39C3B5</accession>
<proteinExistence type="predicted"/>
<dbReference type="EMBL" id="PP926510">
    <property type="protein sequence ID" value="XDJ01071.1"/>
    <property type="molecule type" value="Genomic_DNA"/>
</dbReference>
<dbReference type="SMART" id="SM00778">
    <property type="entry name" value="Prim_Zn_Ribbon"/>
    <property type="match status" value="1"/>
</dbReference>
<feature type="domain" description="DNA primase/helicase Gp4 N-terminal Bacteriophage T7-like" evidence="1">
    <location>
        <begin position="32"/>
        <end position="74"/>
    </location>
</feature>
<evidence type="ECO:0000259" key="1">
    <source>
        <dbReference type="SMART" id="SM00778"/>
    </source>
</evidence>
<name>A0AB39C3B5_9CAUD</name>